<dbReference type="SUPFAM" id="SSF141868">
    <property type="entry name" value="EAL domain-like"/>
    <property type="match status" value="1"/>
</dbReference>
<dbReference type="InterPro" id="IPR000160">
    <property type="entry name" value="GGDEF_dom"/>
</dbReference>
<dbReference type="Gene3D" id="3.30.110.200">
    <property type="match status" value="1"/>
</dbReference>
<dbReference type="GO" id="GO:0007165">
    <property type="term" value="P:signal transduction"/>
    <property type="evidence" value="ECO:0007669"/>
    <property type="project" value="InterPro"/>
</dbReference>
<dbReference type="OrthoDB" id="5894408at2"/>
<keyword evidence="1" id="KW-0812">Transmembrane</keyword>
<proteinExistence type="predicted"/>
<dbReference type="SMART" id="SM00304">
    <property type="entry name" value="HAMP"/>
    <property type="match status" value="1"/>
</dbReference>
<sequence>MSLIKQLWLATVVVMLTALGVSFVVSTLSARDYLQQELHRKNLDNANALALAMTQLPKDPTTLELLLAAQFDNSHYEFIRLVEPANQTVIMERSIDTAAIASAAPGSADAQAPAWFRALVPIRSEPAKGLISDGWTPFATLILKSDPAFAYSSLWQGTLQLLTWFVAGALLICALGSVLLRTLLRPLDRVVDQARAIGERRFISTDTPDTPEFATVVTAMNTLSNRVRTMLEEESARLEGLRQAVQHDAVSGLLNREHFLAQVAHTLESDTAPRHGALVIVRLTHLIQLNESLGRATTDALLRKLADSLKAMLPDDGAWLIGRLNGTDFAILAPALDTPDVLASTLTEQLELAVSNSLPDAYRALPVGIACYQRGDALPQLLAHADVALDRSELLPDTQPQIEHVNPATRPATDLAGWRALIAQALDTGRFHLAQFPVMNRHRELLHIETPVRMQHPTDDLELTAGDVLPWATRCGLLSRIDETVAEQALALIVKQGTGVCINLSAESMCHAPTISRIAELLSAQPAAAQQLWIDLPEGAAFRHSIEFRALCRRLKPLGCHIGLEHVSQQVCRIGELHDVGLDYLKISAAVIRGIDQNPGNQTFLRGLATIAHTMGMQVIAEGVTTHTEAEQLDALGFDGLTGPGIRN</sequence>
<comment type="caution">
    <text evidence="5">The sequence shown here is derived from an EMBL/GenBank/DDBJ whole genome shotgun (WGS) entry which is preliminary data.</text>
</comment>
<feature type="transmembrane region" description="Helical" evidence="1">
    <location>
        <begin position="7"/>
        <end position="28"/>
    </location>
</feature>
<dbReference type="InterPro" id="IPR029787">
    <property type="entry name" value="Nucleotide_cyclase"/>
</dbReference>
<evidence type="ECO:0000259" key="4">
    <source>
        <dbReference type="PROSITE" id="PS50887"/>
    </source>
</evidence>
<dbReference type="Pfam" id="PF16448">
    <property type="entry name" value="LapD_MoxY_N"/>
    <property type="match status" value="1"/>
</dbReference>
<dbReference type="SMART" id="SM00267">
    <property type="entry name" value="GGDEF"/>
    <property type="match status" value="1"/>
</dbReference>
<protein>
    <submittedName>
        <fullName evidence="5">EAL domain-containing protein</fullName>
    </submittedName>
</protein>
<evidence type="ECO:0000313" key="5">
    <source>
        <dbReference type="EMBL" id="TVO52360.1"/>
    </source>
</evidence>
<evidence type="ECO:0000259" key="3">
    <source>
        <dbReference type="PROSITE" id="PS50885"/>
    </source>
</evidence>
<dbReference type="SMART" id="SM00052">
    <property type="entry name" value="EAL"/>
    <property type="match status" value="1"/>
</dbReference>
<reference evidence="5 6" key="1">
    <citation type="submission" date="2019-07" db="EMBL/GenBank/DDBJ databases">
        <title>The pathways for chlorine oxyanion respiration interact through the shared metabolite chlorate.</title>
        <authorList>
            <person name="Barnum T.P."/>
            <person name="Cheng Y."/>
            <person name="Hill K.A."/>
            <person name="Lucas L.N."/>
            <person name="Carlson H.K."/>
            <person name="Coates J.D."/>
        </authorList>
    </citation>
    <scope>NUCLEOTIDE SEQUENCE [LARGE SCALE GENOMIC DNA]</scope>
    <source>
        <strain evidence="5 6">SFB-3</strain>
    </source>
</reference>
<accession>A0A557QHJ7</accession>
<organism evidence="5 6">
    <name type="scientific">Denitromonas halophila</name>
    <dbReference type="NCBI Taxonomy" id="1629404"/>
    <lineage>
        <taxon>Bacteria</taxon>
        <taxon>Pseudomonadati</taxon>
        <taxon>Pseudomonadota</taxon>
        <taxon>Betaproteobacteria</taxon>
        <taxon>Rhodocyclales</taxon>
        <taxon>Zoogloeaceae</taxon>
        <taxon>Denitromonas</taxon>
    </lineage>
</organism>
<dbReference type="InterPro" id="IPR032244">
    <property type="entry name" value="LapD_MoxY_N"/>
</dbReference>
<dbReference type="GO" id="GO:0071111">
    <property type="term" value="F:cyclic-guanylate-specific phosphodiesterase activity"/>
    <property type="evidence" value="ECO:0007669"/>
    <property type="project" value="InterPro"/>
</dbReference>
<dbReference type="GO" id="GO:0016020">
    <property type="term" value="C:membrane"/>
    <property type="evidence" value="ECO:0007669"/>
    <property type="project" value="InterPro"/>
</dbReference>
<keyword evidence="1" id="KW-1133">Transmembrane helix</keyword>
<keyword evidence="6" id="KW-1185">Reference proteome</keyword>
<dbReference type="InterPro" id="IPR035919">
    <property type="entry name" value="EAL_sf"/>
</dbReference>
<gene>
    <name evidence="5" type="ORF">FHP91_18225</name>
</gene>
<dbReference type="AlphaFoldDB" id="A0A557QHJ7"/>
<dbReference type="InterPro" id="IPR001633">
    <property type="entry name" value="EAL_dom"/>
</dbReference>
<dbReference type="Gene3D" id="6.20.270.20">
    <property type="entry name" value="LapD/MoxY periplasmic domain"/>
    <property type="match status" value="1"/>
</dbReference>
<evidence type="ECO:0000259" key="2">
    <source>
        <dbReference type="PROSITE" id="PS50883"/>
    </source>
</evidence>
<dbReference type="Gene3D" id="3.20.20.450">
    <property type="entry name" value="EAL domain"/>
    <property type="match status" value="1"/>
</dbReference>
<feature type="domain" description="EAL" evidence="2">
    <location>
        <begin position="415"/>
        <end position="648"/>
    </location>
</feature>
<evidence type="ECO:0000256" key="1">
    <source>
        <dbReference type="SAM" id="Phobius"/>
    </source>
</evidence>
<evidence type="ECO:0000313" key="6">
    <source>
        <dbReference type="Proteomes" id="UP000319502"/>
    </source>
</evidence>
<dbReference type="Gene3D" id="3.30.70.270">
    <property type="match status" value="1"/>
</dbReference>
<dbReference type="Proteomes" id="UP000319502">
    <property type="component" value="Unassembled WGS sequence"/>
</dbReference>
<dbReference type="InterPro" id="IPR050706">
    <property type="entry name" value="Cyclic-di-GMP_PDE-like"/>
</dbReference>
<dbReference type="SUPFAM" id="SSF55073">
    <property type="entry name" value="Nucleotide cyclase"/>
    <property type="match status" value="1"/>
</dbReference>
<dbReference type="InterPro" id="IPR003660">
    <property type="entry name" value="HAMP_dom"/>
</dbReference>
<keyword evidence="1" id="KW-0472">Membrane</keyword>
<dbReference type="PANTHER" id="PTHR33121">
    <property type="entry name" value="CYCLIC DI-GMP PHOSPHODIESTERASE PDEF"/>
    <property type="match status" value="1"/>
</dbReference>
<dbReference type="CDD" id="cd01949">
    <property type="entry name" value="GGDEF"/>
    <property type="match status" value="1"/>
</dbReference>
<feature type="domain" description="HAMP" evidence="3">
    <location>
        <begin position="181"/>
        <end position="232"/>
    </location>
</feature>
<feature type="domain" description="GGDEF" evidence="4">
    <location>
        <begin position="274"/>
        <end position="407"/>
    </location>
</feature>
<dbReference type="EMBL" id="VMNK01000017">
    <property type="protein sequence ID" value="TVO52360.1"/>
    <property type="molecule type" value="Genomic_DNA"/>
</dbReference>
<dbReference type="PROSITE" id="PS50885">
    <property type="entry name" value="HAMP"/>
    <property type="match status" value="1"/>
</dbReference>
<dbReference type="PROSITE" id="PS50883">
    <property type="entry name" value="EAL"/>
    <property type="match status" value="1"/>
</dbReference>
<dbReference type="PROSITE" id="PS50887">
    <property type="entry name" value="GGDEF"/>
    <property type="match status" value="1"/>
</dbReference>
<dbReference type="RefSeq" id="WP_144310925.1">
    <property type="nucleotide sequence ID" value="NZ_VMNK01000017.1"/>
</dbReference>
<dbReference type="CDD" id="cd01948">
    <property type="entry name" value="EAL"/>
    <property type="match status" value="1"/>
</dbReference>
<name>A0A557QHJ7_9RHOO</name>
<dbReference type="InterPro" id="IPR042461">
    <property type="entry name" value="LapD_MoxY_peri_C"/>
</dbReference>
<dbReference type="Pfam" id="PF00563">
    <property type="entry name" value="EAL"/>
    <property type="match status" value="1"/>
</dbReference>
<dbReference type="PANTHER" id="PTHR33121:SF23">
    <property type="entry name" value="CYCLIC DI-GMP PHOSPHODIESTERASE PDEB"/>
    <property type="match status" value="1"/>
</dbReference>
<dbReference type="InterPro" id="IPR043128">
    <property type="entry name" value="Rev_trsase/Diguanyl_cyclase"/>
</dbReference>
<dbReference type="Pfam" id="PF00990">
    <property type="entry name" value="GGDEF"/>
    <property type="match status" value="1"/>
</dbReference>